<gene>
    <name evidence="3" type="ORF">ALEPTO_LOCUS8721</name>
</gene>
<dbReference type="PANTHER" id="PTHR34415">
    <property type="entry name" value="INTEGRASE CATALYTIC DOMAIN-CONTAINING PROTEIN"/>
    <property type="match status" value="1"/>
</dbReference>
<dbReference type="EMBL" id="CAJVPS010005454">
    <property type="protein sequence ID" value="CAG8615093.1"/>
    <property type="molecule type" value="Genomic_DNA"/>
</dbReference>
<dbReference type="InterPro" id="IPR057191">
    <property type="entry name" value="DUF7869"/>
</dbReference>
<dbReference type="PANTHER" id="PTHR34415:SF1">
    <property type="entry name" value="INTEGRASE CATALYTIC DOMAIN-CONTAINING PROTEIN"/>
    <property type="match status" value="1"/>
</dbReference>
<keyword evidence="4" id="KW-1185">Reference proteome</keyword>
<evidence type="ECO:0000313" key="3">
    <source>
        <dbReference type="EMBL" id="CAG8615093.1"/>
    </source>
</evidence>
<evidence type="ECO:0000313" key="4">
    <source>
        <dbReference type="Proteomes" id="UP000789508"/>
    </source>
</evidence>
<proteinExistence type="predicted"/>
<dbReference type="Proteomes" id="UP000789508">
    <property type="component" value="Unassembled WGS sequence"/>
</dbReference>
<evidence type="ECO:0000256" key="1">
    <source>
        <dbReference type="SAM" id="Coils"/>
    </source>
</evidence>
<reference evidence="3" key="1">
    <citation type="submission" date="2021-06" db="EMBL/GenBank/DDBJ databases">
        <authorList>
            <person name="Kallberg Y."/>
            <person name="Tangrot J."/>
            <person name="Rosling A."/>
        </authorList>
    </citation>
    <scope>NUCLEOTIDE SEQUENCE</scope>
    <source>
        <strain evidence="3">FL130A</strain>
    </source>
</reference>
<accession>A0A9N9GJI0</accession>
<comment type="caution">
    <text evidence="3">The sequence shown here is derived from an EMBL/GenBank/DDBJ whole genome shotgun (WGS) entry which is preliminary data.</text>
</comment>
<dbReference type="Pfam" id="PF25273">
    <property type="entry name" value="DUF7869"/>
    <property type="match status" value="1"/>
</dbReference>
<name>A0A9N9GJI0_9GLOM</name>
<protein>
    <submittedName>
        <fullName evidence="3">9401_t:CDS:1</fullName>
    </submittedName>
</protein>
<sequence length="806" mass="92687">MEPKNYSTIRSILKKAQGEKIASYVFKINNIQTLQEYLDQEKITYEIYQEERKIITNKRVLMPTHDEPRKKRKLEERDDWEKEVFDWSEKLRDMAAPPTGRSSLSDSISSTASVGRKRRIEKLIEIAESNKKQKIDGKLAFSEFGKASTRVFDAFGLDQFGPDRFEPPSVTLPDTLVDKIFEELTASASVSVGIAGKAKTFYMSFLDQGFSEIIVLEHVGDVKIFLEQELNGIEVPANGNVEYVIKVKEKIILILEAKADDFAMGRAQNYVECEVGYEVRPTSMSEAFNAAAIGHKLRTSVAYLRYSDKFSPVDYPYMNDNEYNGSTEYDKAIRFLEIGCNCGCSKMIPRERFAELRESFQALSRSEQDIFLMAQLKAMNGGEITASRRLKRKNRIGRTHFENVRNHLSTNGIIPRVHGNIKRVPRWKTKITIDITVATAVKNFLENYAEIHGLPSPGRNVNRITQSFTLLPAETSYKSVYRDFIAGLENDSTLKLLKYVAFRKLWHQLAPYIQIMSPRTDLCDTCQHFRNGLQYNARKEEEAKDLLKKYTEHLVKAKLERNYYNKNTKLAELQRKLLRLSAKRSRTPFRSANEAVREQINYVLDEDEIIGKGPNGTLSLVFDGIKRLNKGENIELNFMIPGHTKFKCDSSFGLIKKLYRKTTVDCVDHIVEVVKRSSTAGLNKAQRYDNEKGFQYLDLNSVLGIFFKKLNGLQKYQHFVFEAAKPGIVKAQLVANGSYTEFNLLKTRKASVSEIIKEIKSFSILVLTPSPLDYKRREYLYHNIRPFVRDEFKDITCPRPTYTENE</sequence>
<dbReference type="AlphaFoldDB" id="A0A9N9GJI0"/>
<dbReference type="OrthoDB" id="2384130at2759"/>
<feature type="coiled-coil region" evidence="1">
    <location>
        <begin position="540"/>
        <end position="576"/>
    </location>
</feature>
<keyword evidence="1" id="KW-0175">Coiled coil</keyword>
<evidence type="ECO:0000259" key="2">
    <source>
        <dbReference type="Pfam" id="PF25273"/>
    </source>
</evidence>
<organism evidence="3 4">
    <name type="scientific">Ambispora leptoticha</name>
    <dbReference type="NCBI Taxonomy" id="144679"/>
    <lineage>
        <taxon>Eukaryota</taxon>
        <taxon>Fungi</taxon>
        <taxon>Fungi incertae sedis</taxon>
        <taxon>Mucoromycota</taxon>
        <taxon>Glomeromycotina</taxon>
        <taxon>Glomeromycetes</taxon>
        <taxon>Archaeosporales</taxon>
        <taxon>Ambisporaceae</taxon>
        <taxon>Ambispora</taxon>
    </lineage>
</organism>
<feature type="domain" description="DUF7869" evidence="2">
    <location>
        <begin position="632"/>
        <end position="730"/>
    </location>
</feature>